<dbReference type="Proteomes" id="UP000236316">
    <property type="component" value="Segment"/>
</dbReference>
<name>A0A2I2L432_9VIRU</name>
<reference evidence="1" key="1">
    <citation type="submission" date="2017-08" db="EMBL/GenBank/DDBJ databases">
        <authorList>
            <consortium name="Urmite Genomes"/>
        </authorList>
    </citation>
    <scope>NUCLEOTIDE SEQUENCE [LARGE SCALE GENOMIC DNA]</scope>
    <source>
        <strain evidence="1">IHUMI-LCC2</strain>
    </source>
</reference>
<evidence type="ECO:0000313" key="2">
    <source>
        <dbReference type="Proteomes" id="UP000236316"/>
    </source>
</evidence>
<evidence type="ECO:0000313" key="1">
    <source>
        <dbReference type="EMBL" id="SNW62283.1"/>
    </source>
</evidence>
<dbReference type="RefSeq" id="YP_009448585.1">
    <property type="nucleotide sequence ID" value="NC_036594.1"/>
</dbReference>
<dbReference type="GeneID" id="35382160"/>
<sequence length="76" mass="9127">MDQRDTLISEFVLSYKKIRKLGNRFSLKILESMCFEIEDKIKEFKITKEEVQLLNNHNISNEDILKFIEAFNPYLL</sequence>
<dbReference type="KEGG" id="vg:35382160"/>
<gene>
    <name evidence="1" type="ORF">ORPV_379</name>
</gene>
<organism evidence="1">
    <name type="scientific">Orpheovirus IHUMI-LCC2</name>
    <dbReference type="NCBI Taxonomy" id="2023057"/>
    <lineage>
        <taxon>Viruses</taxon>
        <taxon>Varidnaviria</taxon>
        <taxon>Bamfordvirae</taxon>
        <taxon>Nucleocytoviricota</taxon>
        <taxon>Megaviricetes</taxon>
        <taxon>Pimascovirales</taxon>
        <taxon>Ocovirineae</taxon>
        <taxon>Orpheoviridae</taxon>
        <taxon>Alphaorpheovirus</taxon>
        <taxon>Alphaorpheovirus massiliense</taxon>
    </lineage>
</organism>
<keyword evidence="2" id="KW-1185">Reference proteome</keyword>
<dbReference type="EMBL" id="LT906555">
    <property type="protein sequence ID" value="SNW62283.1"/>
    <property type="molecule type" value="Genomic_DNA"/>
</dbReference>
<protein>
    <submittedName>
        <fullName evidence="1">Uncharacterized protein</fullName>
    </submittedName>
</protein>
<accession>A0A2I2L432</accession>
<proteinExistence type="predicted"/>